<accession>V4AK44</accession>
<dbReference type="Proteomes" id="UP000030746">
    <property type="component" value="Unassembled WGS sequence"/>
</dbReference>
<dbReference type="EMBL" id="KB199699">
    <property type="protein sequence ID" value="ESP04569.1"/>
    <property type="molecule type" value="Genomic_DNA"/>
</dbReference>
<dbReference type="GO" id="GO:0032259">
    <property type="term" value="P:methylation"/>
    <property type="evidence" value="ECO:0007669"/>
    <property type="project" value="UniProtKB-KW"/>
</dbReference>
<dbReference type="CTD" id="20245310"/>
<gene>
    <name evidence="8" type="ORF">LOTGIDRAFT_198575</name>
</gene>
<organism evidence="8 9">
    <name type="scientific">Lottia gigantea</name>
    <name type="common">Giant owl limpet</name>
    <dbReference type="NCBI Taxonomy" id="225164"/>
    <lineage>
        <taxon>Eukaryota</taxon>
        <taxon>Metazoa</taxon>
        <taxon>Spiralia</taxon>
        <taxon>Lophotrochozoa</taxon>
        <taxon>Mollusca</taxon>
        <taxon>Gastropoda</taxon>
        <taxon>Patellogastropoda</taxon>
        <taxon>Lottioidea</taxon>
        <taxon>Lottiidae</taxon>
        <taxon>Lottia</taxon>
    </lineage>
</organism>
<dbReference type="RefSeq" id="XP_009044738.1">
    <property type="nucleotide sequence ID" value="XM_009046490.1"/>
</dbReference>
<proteinExistence type="predicted"/>
<dbReference type="GeneID" id="20245310"/>
<dbReference type="InterPro" id="IPR025799">
    <property type="entry name" value="Arg_MeTrfase"/>
</dbReference>
<evidence type="ECO:0000313" key="8">
    <source>
        <dbReference type="EMBL" id="ESP04569.1"/>
    </source>
</evidence>
<dbReference type="PROSITE" id="PS51678">
    <property type="entry name" value="SAM_MT_PRMT"/>
    <property type="match status" value="1"/>
</dbReference>
<dbReference type="GO" id="GO:0016274">
    <property type="term" value="F:protein-arginine N-methyltransferase activity"/>
    <property type="evidence" value="ECO:0007669"/>
    <property type="project" value="InterPro"/>
</dbReference>
<evidence type="ECO:0000259" key="7">
    <source>
        <dbReference type="Pfam" id="PF22528"/>
    </source>
</evidence>
<dbReference type="PANTHER" id="PTHR11006:SF73">
    <property type="entry name" value="PROTEIN ARGININE N-METHYLTRANSFERASE 6"/>
    <property type="match status" value="1"/>
</dbReference>
<keyword evidence="1 6" id="KW-0489">Methyltransferase</keyword>
<dbReference type="InterPro" id="IPR029063">
    <property type="entry name" value="SAM-dependent_MTases_sf"/>
</dbReference>
<dbReference type="PANTHER" id="PTHR11006">
    <property type="entry name" value="PROTEIN ARGININE N-METHYLTRANSFERASE"/>
    <property type="match status" value="1"/>
</dbReference>
<dbReference type="AlphaFoldDB" id="V4AK44"/>
<evidence type="ECO:0000256" key="6">
    <source>
        <dbReference type="PROSITE-ProRule" id="PRU01015"/>
    </source>
</evidence>
<dbReference type="InterPro" id="IPR055135">
    <property type="entry name" value="PRMT_dom"/>
</dbReference>
<dbReference type="GO" id="GO:0042054">
    <property type="term" value="F:histone methyltransferase activity"/>
    <property type="evidence" value="ECO:0007669"/>
    <property type="project" value="TreeGrafter"/>
</dbReference>
<dbReference type="STRING" id="225164.V4AK44"/>
<evidence type="ECO:0000313" key="9">
    <source>
        <dbReference type="Proteomes" id="UP000030746"/>
    </source>
</evidence>
<dbReference type="SUPFAM" id="SSF53335">
    <property type="entry name" value="S-adenosyl-L-methionine-dependent methyltransferases"/>
    <property type="match status" value="1"/>
</dbReference>
<dbReference type="Gene3D" id="3.40.50.150">
    <property type="entry name" value="Vaccinia Virus protein VP39"/>
    <property type="match status" value="1"/>
</dbReference>
<protein>
    <recommendedName>
        <fullName evidence="4">Protein arginine N-methyltransferase 6</fullName>
    </recommendedName>
    <alternativeName>
        <fullName evidence="5">Histone-arginine N-methyltransferase PRMT6</fullName>
    </alternativeName>
</protein>
<feature type="domain" description="Protein arginine N-methyltransferase" evidence="7">
    <location>
        <begin position="72"/>
        <end position="240"/>
    </location>
</feature>
<keyword evidence="3 6" id="KW-0949">S-adenosyl-L-methionine</keyword>
<sequence>MAEQTKRIVEENNMGDKIEVINSKVEEVELEEMVDIIVSEWMGYNLLYESMLQSVLYARDKFLKKDGFMFPEKASLYIAPICDEDYIDRLKEWNNMKERYKVCMKSMIPYAQKCMARNVQITCVPQEAIQSHKCEICSLDLRSVTISDLQNIQCSFEMKCFGQSHINGVVTWFTVEFPSAIILSTSPYEESTHWAQSVFHLSQYIDVEQDSMIRGTISIQPNSISNRFLDVVLKYRKDSQKETVQNILMDDKLI</sequence>
<dbReference type="Gene3D" id="2.70.160.11">
    <property type="entry name" value="Hnrnp arginine n-methyltransferase1"/>
    <property type="match status" value="1"/>
</dbReference>
<dbReference type="HOGENOM" id="CLU_017375_1_1_1"/>
<dbReference type="KEGG" id="lgi:LOTGIDRAFT_198575"/>
<dbReference type="OrthoDB" id="7848332at2759"/>
<keyword evidence="9" id="KW-1185">Reference proteome</keyword>
<dbReference type="Pfam" id="PF22528">
    <property type="entry name" value="PRMT_C"/>
    <property type="match status" value="1"/>
</dbReference>
<evidence type="ECO:0000256" key="2">
    <source>
        <dbReference type="ARBA" id="ARBA00022679"/>
    </source>
</evidence>
<dbReference type="OMA" id="EREXARE"/>
<name>V4AK44_LOTGI</name>
<evidence type="ECO:0000256" key="5">
    <source>
        <dbReference type="ARBA" id="ARBA00042685"/>
    </source>
</evidence>
<keyword evidence="2 6" id="KW-0808">Transferase</keyword>
<evidence type="ECO:0000256" key="1">
    <source>
        <dbReference type="ARBA" id="ARBA00022603"/>
    </source>
</evidence>
<evidence type="ECO:0000256" key="3">
    <source>
        <dbReference type="ARBA" id="ARBA00022691"/>
    </source>
</evidence>
<reference evidence="8 9" key="1">
    <citation type="journal article" date="2013" name="Nature">
        <title>Insights into bilaterian evolution from three spiralian genomes.</title>
        <authorList>
            <person name="Simakov O."/>
            <person name="Marletaz F."/>
            <person name="Cho S.J."/>
            <person name="Edsinger-Gonzales E."/>
            <person name="Havlak P."/>
            <person name="Hellsten U."/>
            <person name="Kuo D.H."/>
            <person name="Larsson T."/>
            <person name="Lv J."/>
            <person name="Arendt D."/>
            <person name="Savage R."/>
            <person name="Osoegawa K."/>
            <person name="de Jong P."/>
            <person name="Grimwood J."/>
            <person name="Chapman J.A."/>
            <person name="Shapiro H."/>
            <person name="Aerts A."/>
            <person name="Otillar R.P."/>
            <person name="Terry A.Y."/>
            <person name="Boore J.L."/>
            <person name="Grigoriev I.V."/>
            <person name="Lindberg D.R."/>
            <person name="Seaver E.C."/>
            <person name="Weisblat D.A."/>
            <person name="Putnam N.H."/>
            <person name="Rokhsar D.S."/>
        </authorList>
    </citation>
    <scope>NUCLEOTIDE SEQUENCE [LARGE SCALE GENOMIC DNA]</scope>
</reference>
<evidence type="ECO:0000256" key="4">
    <source>
        <dbReference type="ARBA" id="ARBA00040406"/>
    </source>
</evidence>